<reference evidence="10 11" key="1">
    <citation type="submission" date="2020-08" db="EMBL/GenBank/DDBJ databases">
        <title>Genome sequence of Diaphorobacter ruginosibacter DSM 27467T.</title>
        <authorList>
            <person name="Hyun D.-W."/>
            <person name="Bae J.-W."/>
        </authorList>
    </citation>
    <scope>NUCLEOTIDE SEQUENCE [LARGE SCALE GENOMIC DNA]</scope>
    <source>
        <strain evidence="10 11">DSM 27467</strain>
    </source>
</reference>
<evidence type="ECO:0000313" key="10">
    <source>
        <dbReference type="EMBL" id="QNN55903.1"/>
    </source>
</evidence>
<gene>
    <name evidence="10" type="ORF">H9K76_15025</name>
</gene>
<dbReference type="Pfam" id="PF13442">
    <property type="entry name" value="Cytochrome_CBB3"/>
    <property type="match status" value="2"/>
</dbReference>
<dbReference type="GO" id="GO:0009055">
    <property type="term" value="F:electron transfer activity"/>
    <property type="evidence" value="ECO:0007669"/>
    <property type="project" value="InterPro"/>
</dbReference>
<dbReference type="PANTHER" id="PTHR35008">
    <property type="entry name" value="BLL4482 PROTEIN-RELATED"/>
    <property type="match status" value="1"/>
</dbReference>
<evidence type="ECO:0000256" key="8">
    <source>
        <dbReference type="SAM" id="SignalP"/>
    </source>
</evidence>
<dbReference type="Proteomes" id="UP000515811">
    <property type="component" value="Chromosome"/>
</dbReference>
<evidence type="ECO:0000256" key="6">
    <source>
        <dbReference type="PIRSR" id="PIRSR602324-1"/>
    </source>
</evidence>
<dbReference type="EMBL" id="CP060714">
    <property type="protein sequence ID" value="QNN55903.1"/>
    <property type="molecule type" value="Genomic_DNA"/>
</dbReference>
<dbReference type="KEGG" id="drg:H9K76_15025"/>
<proteinExistence type="predicted"/>
<evidence type="ECO:0000256" key="3">
    <source>
        <dbReference type="ARBA" id="ARBA00022723"/>
    </source>
</evidence>
<dbReference type="GO" id="GO:0020037">
    <property type="term" value="F:heme binding"/>
    <property type="evidence" value="ECO:0007669"/>
    <property type="project" value="InterPro"/>
</dbReference>
<sequence length="360" mass="37834">MSSSRKAMMKTVALLLSGLCVSGAFAQGSSDGKFTGIGRNATPKEVQAWDIDVRPDFKGLPKGSGSVEKGQDVWEAKCASCHGVFGESNEVFSPLIGGTTKDDIKTGHVARLKDAAFPGRTTFMKVATVSTVWDYINRAMPWNAPKSLSHDEVYAVTAYLLNLADIVPQDFTLSDANMAEVQAKMPNRNGMTFDHAMWPGTEFGKTGKPAKPDTKAVACMKDCAPEPQVRSKLPDHASNNHGNLADQNRTVGAQHGMQTESKPAAAPAAAPAGKSNAAAAPTAILEKNGCVACHGMEQKIVGPGFSEIAKKHAGQTDYLVGKIKNGGSGVWGNIPMPPQPSLSDDDAKAIANWLAGAGGK</sequence>
<keyword evidence="4" id="KW-0249">Electron transport</keyword>
<feature type="compositionally biased region" description="Polar residues" evidence="7">
    <location>
        <begin position="252"/>
        <end position="261"/>
    </location>
</feature>
<dbReference type="SUPFAM" id="SSF46626">
    <property type="entry name" value="Cytochrome c"/>
    <property type="match status" value="2"/>
</dbReference>
<dbReference type="Gene3D" id="1.10.760.10">
    <property type="entry name" value="Cytochrome c-like domain"/>
    <property type="match status" value="2"/>
</dbReference>
<accession>A0A7G9RJX8</accession>
<evidence type="ECO:0000256" key="7">
    <source>
        <dbReference type="SAM" id="MobiDB-lite"/>
    </source>
</evidence>
<feature type="signal peptide" evidence="8">
    <location>
        <begin position="1"/>
        <end position="26"/>
    </location>
</feature>
<evidence type="ECO:0000313" key="11">
    <source>
        <dbReference type="Proteomes" id="UP000515811"/>
    </source>
</evidence>
<feature type="chain" id="PRO_5028893676" evidence="8">
    <location>
        <begin position="27"/>
        <end position="360"/>
    </location>
</feature>
<feature type="binding site" description="covalent" evidence="6">
    <location>
        <position position="290"/>
    </location>
    <ligand>
        <name>heme c</name>
        <dbReference type="ChEBI" id="CHEBI:61717"/>
    </ligand>
</feature>
<feature type="binding site" description="covalent" evidence="6">
    <location>
        <position position="294"/>
    </location>
    <ligand>
        <name>heme c</name>
        <dbReference type="ChEBI" id="CHEBI:61717"/>
    </ligand>
</feature>
<evidence type="ECO:0000256" key="4">
    <source>
        <dbReference type="ARBA" id="ARBA00022982"/>
    </source>
</evidence>
<dbReference type="PANTHER" id="PTHR35008:SF8">
    <property type="entry name" value="ALCOHOL DEHYDROGENASE CYTOCHROME C SUBUNIT"/>
    <property type="match status" value="1"/>
</dbReference>
<dbReference type="InterPro" id="IPR002324">
    <property type="entry name" value="Cyt_c_ID"/>
</dbReference>
<dbReference type="RefSeq" id="WP_187596176.1">
    <property type="nucleotide sequence ID" value="NZ_CP060714.1"/>
</dbReference>
<evidence type="ECO:0000256" key="1">
    <source>
        <dbReference type="ARBA" id="ARBA00022448"/>
    </source>
</evidence>
<keyword evidence="5 6" id="KW-0408">Iron</keyword>
<dbReference type="GO" id="GO:0005506">
    <property type="term" value="F:iron ion binding"/>
    <property type="evidence" value="ECO:0007669"/>
    <property type="project" value="InterPro"/>
</dbReference>
<keyword evidence="3 6" id="KW-0479">Metal-binding</keyword>
<feature type="compositionally biased region" description="Low complexity" evidence="7">
    <location>
        <begin position="263"/>
        <end position="272"/>
    </location>
</feature>
<feature type="domain" description="Cytochrome c" evidence="9">
    <location>
        <begin position="65"/>
        <end position="164"/>
    </location>
</feature>
<name>A0A7G9RJX8_9BURK</name>
<keyword evidence="8" id="KW-0732">Signal</keyword>
<keyword evidence="1" id="KW-0813">Transport</keyword>
<evidence type="ECO:0000256" key="2">
    <source>
        <dbReference type="ARBA" id="ARBA00022617"/>
    </source>
</evidence>
<dbReference type="AlphaFoldDB" id="A0A7G9RJX8"/>
<dbReference type="PRINTS" id="PR00606">
    <property type="entry name" value="CYTCHROMECID"/>
</dbReference>
<organism evidence="10 11">
    <name type="scientific">Diaphorobacter ruginosibacter</name>
    <dbReference type="NCBI Taxonomy" id="1715720"/>
    <lineage>
        <taxon>Bacteria</taxon>
        <taxon>Pseudomonadati</taxon>
        <taxon>Pseudomonadota</taxon>
        <taxon>Betaproteobacteria</taxon>
        <taxon>Burkholderiales</taxon>
        <taxon>Comamonadaceae</taxon>
        <taxon>Diaphorobacter</taxon>
    </lineage>
</organism>
<dbReference type="InterPro" id="IPR051459">
    <property type="entry name" value="Cytochrome_c-type_DH"/>
</dbReference>
<protein>
    <submittedName>
        <fullName evidence="10">C-type cytochrome</fullName>
    </submittedName>
</protein>
<feature type="binding site" description="covalent" evidence="6">
    <location>
        <position position="336"/>
    </location>
    <ligand>
        <name>heme c</name>
        <dbReference type="ChEBI" id="CHEBI:61717"/>
    </ligand>
</feature>
<dbReference type="InterPro" id="IPR036909">
    <property type="entry name" value="Cyt_c-like_dom_sf"/>
</dbReference>
<feature type="region of interest" description="Disordered" evidence="7">
    <location>
        <begin position="252"/>
        <end position="272"/>
    </location>
</feature>
<comment type="PTM">
    <text evidence="6">Binds 1 heme c group covalently per subunit.</text>
</comment>
<evidence type="ECO:0000256" key="5">
    <source>
        <dbReference type="ARBA" id="ARBA00023004"/>
    </source>
</evidence>
<keyword evidence="11" id="KW-1185">Reference proteome</keyword>
<keyword evidence="2 6" id="KW-0349">Heme</keyword>
<evidence type="ECO:0000259" key="9">
    <source>
        <dbReference type="PROSITE" id="PS51007"/>
    </source>
</evidence>
<dbReference type="PROSITE" id="PS51007">
    <property type="entry name" value="CYTC"/>
    <property type="match status" value="2"/>
</dbReference>
<feature type="domain" description="Cytochrome c" evidence="9">
    <location>
        <begin position="276"/>
        <end position="358"/>
    </location>
</feature>
<dbReference type="InterPro" id="IPR009056">
    <property type="entry name" value="Cyt_c-like_dom"/>
</dbReference>